<evidence type="ECO:0000313" key="2">
    <source>
        <dbReference type="EMBL" id="KAL3321088.1"/>
    </source>
</evidence>
<sequence length="313" mass="34317">MLNSSETLSSSEVITSCLEKPLNGCSDPEDVSVRPCIPHTPDIPAMENCFSPSRYAEDTESQDTCSQEDNRAITPDEISQFPQPPVTFPPAELPLLKEETSPLATSSAPKRPRMKNSERKKLLDLAVHDVISQNISMRKAAQRYNLAKSSLCDYVRKNNIELPSGRNKTAKTNGTDIMEKMLPLLPTRELMEGVQEGQNSTTVSPLTQFLTNLINCQHANPLAPSLFPQPQLFSNIVKSEPSGQMTRNFIANLSPTLFGTGFSGLFNQNLLASATPALYNSAPLSQNTPTVSDPLSAVRLFSTFPSPCLIELY</sequence>
<dbReference type="InterPro" id="IPR009057">
    <property type="entry name" value="Homeodomain-like_sf"/>
</dbReference>
<evidence type="ECO:0000259" key="1">
    <source>
        <dbReference type="Pfam" id="PF05225"/>
    </source>
</evidence>
<protein>
    <recommendedName>
        <fullName evidence="1">HTH psq-type domain-containing protein</fullName>
    </recommendedName>
</protein>
<accession>A0ABD2QNU0</accession>
<dbReference type="AlphaFoldDB" id="A0ABD2QNU0"/>
<dbReference type="Pfam" id="PF05225">
    <property type="entry name" value="HTH_psq"/>
    <property type="match status" value="1"/>
</dbReference>
<dbReference type="SUPFAM" id="SSF46689">
    <property type="entry name" value="Homeodomain-like"/>
    <property type="match status" value="1"/>
</dbReference>
<organism evidence="2 3">
    <name type="scientific">Cichlidogyrus casuarinus</name>
    <dbReference type="NCBI Taxonomy" id="1844966"/>
    <lineage>
        <taxon>Eukaryota</taxon>
        <taxon>Metazoa</taxon>
        <taxon>Spiralia</taxon>
        <taxon>Lophotrochozoa</taxon>
        <taxon>Platyhelminthes</taxon>
        <taxon>Monogenea</taxon>
        <taxon>Monopisthocotylea</taxon>
        <taxon>Dactylogyridea</taxon>
        <taxon>Ancyrocephalidae</taxon>
        <taxon>Cichlidogyrus</taxon>
    </lineage>
</organism>
<dbReference type="Proteomes" id="UP001626550">
    <property type="component" value="Unassembled WGS sequence"/>
</dbReference>
<proteinExistence type="predicted"/>
<keyword evidence="3" id="KW-1185">Reference proteome</keyword>
<dbReference type="EMBL" id="JBJKFK010000011">
    <property type="protein sequence ID" value="KAL3321088.1"/>
    <property type="molecule type" value="Genomic_DNA"/>
</dbReference>
<feature type="domain" description="HTH psq-type" evidence="1">
    <location>
        <begin position="123"/>
        <end position="158"/>
    </location>
</feature>
<reference evidence="2 3" key="1">
    <citation type="submission" date="2024-11" db="EMBL/GenBank/DDBJ databases">
        <title>Adaptive evolution of stress response genes in parasites aligns with host niche diversity.</title>
        <authorList>
            <person name="Hahn C."/>
            <person name="Resl P."/>
        </authorList>
    </citation>
    <scope>NUCLEOTIDE SEQUENCE [LARGE SCALE GENOMIC DNA]</scope>
    <source>
        <strain evidence="2">EGGRZ-B1_66</strain>
        <tissue evidence="2">Body</tissue>
    </source>
</reference>
<gene>
    <name evidence="2" type="ORF">Ciccas_000209</name>
</gene>
<evidence type="ECO:0000313" key="3">
    <source>
        <dbReference type="Proteomes" id="UP001626550"/>
    </source>
</evidence>
<dbReference type="InterPro" id="IPR007889">
    <property type="entry name" value="HTH_Psq"/>
</dbReference>
<name>A0ABD2QNU0_9PLAT</name>
<comment type="caution">
    <text evidence="2">The sequence shown here is derived from an EMBL/GenBank/DDBJ whole genome shotgun (WGS) entry which is preliminary data.</text>
</comment>